<accession>A0A0C3Q3N1</accession>
<reference evidence="3" key="2">
    <citation type="submission" date="2015-01" db="EMBL/GenBank/DDBJ databases">
        <title>Evolutionary Origins and Diversification of the Mycorrhizal Mutualists.</title>
        <authorList>
            <consortium name="DOE Joint Genome Institute"/>
            <consortium name="Mycorrhizal Genomics Consortium"/>
            <person name="Kohler A."/>
            <person name="Kuo A."/>
            <person name="Nagy L.G."/>
            <person name="Floudas D."/>
            <person name="Copeland A."/>
            <person name="Barry K.W."/>
            <person name="Cichocki N."/>
            <person name="Veneault-Fourrey C."/>
            <person name="LaButti K."/>
            <person name="Lindquist E.A."/>
            <person name="Lipzen A."/>
            <person name="Lundell T."/>
            <person name="Morin E."/>
            <person name="Murat C."/>
            <person name="Riley R."/>
            <person name="Ohm R."/>
            <person name="Sun H."/>
            <person name="Tunlid A."/>
            <person name="Henrissat B."/>
            <person name="Grigoriev I.V."/>
            <person name="Hibbett D.S."/>
            <person name="Martin F."/>
        </authorList>
    </citation>
    <scope>NUCLEOTIDE SEQUENCE [LARGE SCALE GENOMIC DNA]</scope>
    <source>
        <strain evidence="3">MUT 4182</strain>
    </source>
</reference>
<dbReference type="HOGENOM" id="CLU_2706607_0_0_1"/>
<gene>
    <name evidence="2" type="ORF">M407DRAFT_110500</name>
</gene>
<protein>
    <recommendedName>
        <fullName evidence="4">Secreted protein</fullName>
    </recommendedName>
</protein>
<evidence type="ECO:0000313" key="2">
    <source>
        <dbReference type="EMBL" id="KIO23335.1"/>
    </source>
</evidence>
<feature type="signal peptide" evidence="1">
    <location>
        <begin position="1"/>
        <end position="29"/>
    </location>
</feature>
<organism evidence="2 3">
    <name type="scientific">Tulasnella calospora MUT 4182</name>
    <dbReference type="NCBI Taxonomy" id="1051891"/>
    <lineage>
        <taxon>Eukaryota</taxon>
        <taxon>Fungi</taxon>
        <taxon>Dikarya</taxon>
        <taxon>Basidiomycota</taxon>
        <taxon>Agaricomycotina</taxon>
        <taxon>Agaricomycetes</taxon>
        <taxon>Cantharellales</taxon>
        <taxon>Tulasnellaceae</taxon>
        <taxon>Tulasnella</taxon>
    </lineage>
</organism>
<feature type="chain" id="PRO_5002177275" description="Secreted protein" evidence="1">
    <location>
        <begin position="30"/>
        <end position="73"/>
    </location>
</feature>
<sequence>MIVRARRLCATWKLSTMVLLLAALPYASTTEVIPQQRTLSRLCPWSTSQSCASSREVVSLRVSEGTVMGVLDL</sequence>
<evidence type="ECO:0000313" key="3">
    <source>
        <dbReference type="Proteomes" id="UP000054248"/>
    </source>
</evidence>
<dbReference type="EMBL" id="KN823087">
    <property type="protein sequence ID" value="KIO23335.1"/>
    <property type="molecule type" value="Genomic_DNA"/>
</dbReference>
<reference evidence="2 3" key="1">
    <citation type="submission" date="2014-04" db="EMBL/GenBank/DDBJ databases">
        <authorList>
            <consortium name="DOE Joint Genome Institute"/>
            <person name="Kuo A."/>
            <person name="Girlanda M."/>
            <person name="Perotto S."/>
            <person name="Kohler A."/>
            <person name="Nagy L.G."/>
            <person name="Floudas D."/>
            <person name="Copeland A."/>
            <person name="Barry K.W."/>
            <person name="Cichocki N."/>
            <person name="Veneault-Fourrey C."/>
            <person name="LaButti K."/>
            <person name="Lindquist E.A."/>
            <person name="Lipzen A."/>
            <person name="Lundell T."/>
            <person name="Morin E."/>
            <person name="Murat C."/>
            <person name="Sun H."/>
            <person name="Tunlid A."/>
            <person name="Henrissat B."/>
            <person name="Grigoriev I.V."/>
            <person name="Hibbett D.S."/>
            <person name="Martin F."/>
            <person name="Nordberg H.P."/>
            <person name="Cantor M.N."/>
            <person name="Hua S.X."/>
        </authorList>
    </citation>
    <scope>NUCLEOTIDE SEQUENCE [LARGE SCALE GENOMIC DNA]</scope>
    <source>
        <strain evidence="2 3">MUT 4182</strain>
    </source>
</reference>
<dbReference type="AlphaFoldDB" id="A0A0C3Q3N1"/>
<name>A0A0C3Q3N1_9AGAM</name>
<proteinExistence type="predicted"/>
<evidence type="ECO:0000256" key="1">
    <source>
        <dbReference type="SAM" id="SignalP"/>
    </source>
</evidence>
<keyword evidence="3" id="KW-1185">Reference proteome</keyword>
<dbReference type="Proteomes" id="UP000054248">
    <property type="component" value="Unassembled WGS sequence"/>
</dbReference>
<keyword evidence="1" id="KW-0732">Signal</keyword>
<evidence type="ECO:0008006" key="4">
    <source>
        <dbReference type="Google" id="ProtNLM"/>
    </source>
</evidence>